<feature type="compositionally biased region" description="Gly residues" evidence="1">
    <location>
        <begin position="387"/>
        <end position="396"/>
    </location>
</feature>
<feature type="compositionally biased region" description="Low complexity" evidence="1">
    <location>
        <begin position="41"/>
        <end position="53"/>
    </location>
</feature>
<feature type="region of interest" description="Disordered" evidence="1">
    <location>
        <begin position="460"/>
        <end position="945"/>
    </location>
</feature>
<feature type="compositionally biased region" description="Basic and acidic residues" evidence="1">
    <location>
        <begin position="654"/>
        <end position="665"/>
    </location>
</feature>
<name>A0ABR4DDL2_9PEZI</name>
<feature type="compositionally biased region" description="Pro residues" evidence="1">
    <location>
        <begin position="804"/>
        <end position="836"/>
    </location>
</feature>
<feature type="compositionally biased region" description="Basic and acidic residues" evidence="1">
    <location>
        <begin position="71"/>
        <end position="81"/>
    </location>
</feature>
<dbReference type="GeneID" id="98126144"/>
<dbReference type="InterPro" id="IPR046784">
    <property type="entry name" value="Eap1"/>
</dbReference>
<evidence type="ECO:0000256" key="1">
    <source>
        <dbReference type="SAM" id="MobiDB-lite"/>
    </source>
</evidence>
<feature type="compositionally biased region" description="Pro residues" evidence="1">
    <location>
        <begin position="913"/>
        <end position="925"/>
    </location>
</feature>
<reference evidence="2 3" key="1">
    <citation type="journal article" date="2024" name="Commun. Biol.">
        <title>Comparative genomic analysis of thermophilic fungi reveals convergent evolutionary adaptations and gene losses.</title>
        <authorList>
            <person name="Steindorff A.S."/>
            <person name="Aguilar-Pontes M.V."/>
            <person name="Robinson A.J."/>
            <person name="Andreopoulos B."/>
            <person name="LaButti K."/>
            <person name="Kuo A."/>
            <person name="Mondo S."/>
            <person name="Riley R."/>
            <person name="Otillar R."/>
            <person name="Haridas S."/>
            <person name="Lipzen A."/>
            <person name="Grimwood J."/>
            <person name="Schmutz J."/>
            <person name="Clum A."/>
            <person name="Reid I.D."/>
            <person name="Moisan M.C."/>
            <person name="Butler G."/>
            <person name="Nguyen T.T.M."/>
            <person name="Dewar K."/>
            <person name="Conant G."/>
            <person name="Drula E."/>
            <person name="Henrissat B."/>
            <person name="Hansel C."/>
            <person name="Singer S."/>
            <person name="Hutchinson M.I."/>
            <person name="de Vries R.P."/>
            <person name="Natvig D.O."/>
            <person name="Powell A.J."/>
            <person name="Tsang A."/>
            <person name="Grigoriev I.V."/>
        </authorList>
    </citation>
    <scope>NUCLEOTIDE SEQUENCE [LARGE SCALE GENOMIC DNA]</scope>
    <source>
        <strain evidence="2 3">ATCC 22073</strain>
    </source>
</reference>
<dbReference type="EMBL" id="JAZGUE010000004">
    <property type="protein sequence ID" value="KAL2267677.1"/>
    <property type="molecule type" value="Genomic_DNA"/>
</dbReference>
<feature type="compositionally biased region" description="Low complexity" evidence="1">
    <location>
        <begin position="841"/>
        <end position="852"/>
    </location>
</feature>
<dbReference type="Pfam" id="PF20566">
    <property type="entry name" value="Eap1"/>
    <property type="match status" value="1"/>
</dbReference>
<evidence type="ECO:0000313" key="3">
    <source>
        <dbReference type="Proteomes" id="UP001600064"/>
    </source>
</evidence>
<feature type="compositionally biased region" description="Low complexity" evidence="1">
    <location>
        <begin position="405"/>
        <end position="432"/>
    </location>
</feature>
<keyword evidence="3" id="KW-1185">Reference proteome</keyword>
<feature type="compositionally biased region" description="Pro residues" evidence="1">
    <location>
        <begin position="716"/>
        <end position="733"/>
    </location>
</feature>
<feature type="compositionally biased region" description="Pro residues" evidence="1">
    <location>
        <begin position="869"/>
        <end position="897"/>
    </location>
</feature>
<gene>
    <name evidence="2" type="ORF">VTJ83DRAFT_4954</name>
</gene>
<feature type="compositionally biased region" description="Polar residues" evidence="1">
    <location>
        <begin position="99"/>
        <end position="109"/>
    </location>
</feature>
<feature type="compositionally biased region" description="Basic and acidic residues" evidence="1">
    <location>
        <begin position="292"/>
        <end position="355"/>
    </location>
</feature>
<feature type="compositionally biased region" description="Basic and acidic residues" evidence="1">
    <location>
        <begin position="112"/>
        <end position="157"/>
    </location>
</feature>
<accession>A0ABR4DDL2</accession>
<dbReference type="RefSeq" id="XP_070866404.1">
    <property type="nucleotide sequence ID" value="XM_071011500.1"/>
</dbReference>
<dbReference type="Proteomes" id="UP001600064">
    <property type="component" value="Unassembled WGS sequence"/>
</dbReference>
<protein>
    <submittedName>
        <fullName evidence="2">Uncharacterized protein</fullName>
    </submittedName>
</protein>
<organism evidence="2 3">
    <name type="scientific">Remersonia thermophila</name>
    <dbReference type="NCBI Taxonomy" id="72144"/>
    <lineage>
        <taxon>Eukaryota</taxon>
        <taxon>Fungi</taxon>
        <taxon>Dikarya</taxon>
        <taxon>Ascomycota</taxon>
        <taxon>Pezizomycotina</taxon>
        <taxon>Sordariomycetes</taxon>
        <taxon>Sordariomycetidae</taxon>
        <taxon>Sordariales</taxon>
        <taxon>Sordariales incertae sedis</taxon>
        <taxon>Remersonia</taxon>
    </lineage>
</organism>
<comment type="caution">
    <text evidence="2">The sequence shown here is derived from an EMBL/GenBank/DDBJ whole genome shotgun (WGS) entry which is preliminary data.</text>
</comment>
<feature type="compositionally biased region" description="Gly residues" evidence="1">
    <location>
        <begin position="853"/>
        <end position="868"/>
    </location>
</feature>
<sequence length="945" mass="101588">MAVRYSVEFLLHLRESPLCIKPSNLPPAEEWMGPPPDTIRNNNNNNNGNNQQQRTTGDRSKPAEGALLNQDFRRQPHDRNGSRNTSNPDDLILGPPRTSFASSSATTMRTPRPGELDKGFRDSDRQQDRSDRFNFRNRTGDPDGPPDRFGRDTRDTRSSGSNNNNSNNNNNHNNGLRRRGDQDQDSEGWSTVRPRKSFGTEGAERFHGRMGGVGAGTGDRFSGRDDTRRPRDRGEDRDRDRDLGDRRNRTFDRRSQDVDGDEPDTPRRNGLNRNKSESWFRDGPSDPPPMSARERIEKSKNWRERDPEAQLADRHGDRHGDRHADRNDRGFERRWDRGDRDRDRDRDRHHNRVENDPEWLDEPADDKGQAHTEEDFRKFMESMKAARGGGGGGGSGAPKPDEKPSAPADKPAPDAAASTTTPTEQKAAAAPPAAEPGPDKFFAAYGSVTLETAAAITAEAKDAAAKPKAAKSSRFMAFLTPQEDSRARAEPVTPGPGGQAGDKPVQSSQQTDADREAFAALLQKLHMSSQPSAPPARAVSTPGRYPEPTPFHELQHPGAVASPEPFQQYGNAGLRDDPRLRNAQGPSGPIYDGVSPRPMGPPMAAPSQVTRPEQALQELLAQRHNIPSPASRGDPQSAAAINKNREFLVGLMQRQREEASPEHLMLRMPQPTKQASIGNLPDRDPAAQQRQPMRPQGAPPGFFDEGQFHPGDVEARPPPQPTQILQRPPPPPGLDHQMLPPFHMAGVNPAGAGGPPGPGQLPFQRPMIPPPGLNNGPQNMPPQNLPGMGMFPPNFPGLPHGHGAPPPGSFPPGPPPPHAGGPPPPGPPRSMQPPPGFFGAGPSLPGFMPLPGMGAGGPGPGGFQGGPDGPGPQMGPNPGPGGPGGPPGFPGMPPGPGGPFDRMGVMDRRGMMPPGPPGPQGPPGGPQGLQGPIPQGVMPPGFRGP</sequence>
<feature type="region of interest" description="Disordered" evidence="1">
    <location>
        <begin position="19"/>
        <end position="441"/>
    </location>
</feature>
<feature type="compositionally biased region" description="Basic and acidic residues" evidence="1">
    <location>
        <begin position="274"/>
        <end position="284"/>
    </location>
</feature>
<feature type="compositionally biased region" description="Low complexity" evidence="1">
    <location>
        <begin position="785"/>
        <end position="803"/>
    </location>
</feature>
<feature type="compositionally biased region" description="Low complexity" evidence="1">
    <location>
        <begin position="686"/>
        <end position="701"/>
    </location>
</feature>
<feature type="compositionally biased region" description="Basic and acidic residues" evidence="1">
    <location>
        <begin position="365"/>
        <end position="381"/>
    </location>
</feature>
<feature type="compositionally biased region" description="Basic and acidic residues" evidence="1">
    <location>
        <begin position="221"/>
        <end position="257"/>
    </location>
</feature>
<evidence type="ECO:0000313" key="2">
    <source>
        <dbReference type="EMBL" id="KAL2267677.1"/>
    </source>
</evidence>
<proteinExistence type="predicted"/>
<feature type="compositionally biased region" description="Low complexity" evidence="1">
    <location>
        <begin position="158"/>
        <end position="174"/>
    </location>
</feature>